<dbReference type="PROSITE" id="PS00409">
    <property type="entry name" value="PROKAR_NTER_METHYL"/>
    <property type="match status" value="1"/>
</dbReference>
<keyword evidence="5" id="KW-0812">Transmembrane</keyword>
<keyword evidence="2" id="KW-0488">Methylation</keyword>
<keyword evidence="4" id="KW-0281">Fimbrium</keyword>
<dbReference type="InterPro" id="IPR001082">
    <property type="entry name" value="Pilin"/>
</dbReference>
<accession>A0AAD0PDC7</accession>
<keyword evidence="5" id="KW-1133">Transmembrane helix</keyword>
<dbReference type="GO" id="GO:0007155">
    <property type="term" value="P:cell adhesion"/>
    <property type="evidence" value="ECO:0007669"/>
    <property type="project" value="InterPro"/>
</dbReference>
<organism evidence="6 7">
    <name type="scientific">Pseudomonas putida</name>
    <name type="common">Arthrobacter siderocapsulatus</name>
    <dbReference type="NCBI Taxonomy" id="303"/>
    <lineage>
        <taxon>Bacteria</taxon>
        <taxon>Pseudomonadati</taxon>
        <taxon>Pseudomonadota</taxon>
        <taxon>Gammaproteobacteria</taxon>
        <taxon>Pseudomonadales</taxon>
        <taxon>Pseudomonadaceae</taxon>
        <taxon>Pseudomonas</taxon>
    </lineage>
</organism>
<dbReference type="EMBL" id="CP030750">
    <property type="protein sequence ID" value="AXA23450.1"/>
    <property type="molecule type" value="Genomic_DNA"/>
</dbReference>
<dbReference type="AlphaFoldDB" id="A0AAD0PDC7"/>
<evidence type="ECO:0000256" key="2">
    <source>
        <dbReference type="ARBA" id="ARBA00022481"/>
    </source>
</evidence>
<name>A0AAD0PDC7_PSEPU</name>
<dbReference type="InterPro" id="IPR012902">
    <property type="entry name" value="N_methyl_site"/>
</dbReference>
<feature type="transmembrane region" description="Helical" evidence="5">
    <location>
        <begin position="12"/>
        <end position="30"/>
    </location>
</feature>
<dbReference type="InterPro" id="IPR045584">
    <property type="entry name" value="Pilin-like"/>
</dbReference>
<proteinExistence type="inferred from homology"/>
<protein>
    <recommendedName>
        <fullName evidence="3">Pilin</fullName>
    </recommendedName>
</protein>
<evidence type="ECO:0000313" key="7">
    <source>
        <dbReference type="Proteomes" id="UP000251617"/>
    </source>
</evidence>
<evidence type="ECO:0000256" key="1">
    <source>
        <dbReference type="ARBA" id="ARBA00005233"/>
    </source>
</evidence>
<dbReference type="Pfam" id="PF07963">
    <property type="entry name" value="N_methyl"/>
    <property type="match status" value="1"/>
</dbReference>
<evidence type="ECO:0000256" key="3">
    <source>
        <dbReference type="ARBA" id="ARBA00029638"/>
    </source>
</evidence>
<evidence type="ECO:0000313" key="6">
    <source>
        <dbReference type="EMBL" id="AXA23450.1"/>
    </source>
</evidence>
<dbReference type="GO" id="GO:0009289">
    <property type="term" value="C:pilus"/>
    <property type="evidence" value="ECO:0007669"/>
    <property type="project" value="InterPro"/>
</dbReference>
<keyword evidence="5" id="KW-0472">Membrane</keyword>
<dbReference type="Proteomes" id="UP000251617">
    <property type="component" value="Chromosome"/>
</dbReference>
<gene>
    <name evidence="6" type="ORF">C1S65_04705</name>
</gene>
<reference evidence="6 7" key="1">
    <citation type="submission" date="2018-06" db="EMBL/GenBank/DDBJ databases">
        <title>The genome of Pseudomonas putida NX-1, a lignin degrader.</title>
        <authorList>
            <person name="Xu Z."/>
        </authorList>
    </citation>
    <scope>NUCLEOTIDE SEQUENCE [LARGE SCALE GENOMIC DNA]</scope>
    <source>
        <strain evidence="6 7">NX-1</strain>
    </source>
</reference>
<dbReference type="NCBIfam" id="TIGR02532">
    <property type="entry name" value="IV_pilin_GFxxxE"/>
    <property type="match status" value="1"/>
</dbReference>
<evidence type="ECO:0000256" key="5">
    <source>
        <dbReference type="SAM" id="Phobius"/>
    </source>
</evidence>
<sequence length="146" mass="14654">MKGQRGITLIELMIVVAIIGILATIAIPMYTNHQARTKAAAGLLEISALKTPMDLRLNEGKDVADVAALGGQPTTNHCAIVASGNAAAGTGSIVCTLADAPANVVGKRLTLTRAATGWTCTTDIEEDLAPSGCAGSAGQGGAQGNK</sequence>
<dbReference type="Gene3D" id="3.30.700.10">
    <property type="entry name" value="Glycoprotein, Type 4 Pilin"/>
    <property type="match status" value="1"/>
</dbReference>
<comment type="similarity">
    <text evidence="1 4">Belongs to the N-Me-Phe pilin family.</text>
</comment>
<dbReference type="Pfam" id="PF00114">
    <property type="entry name" value="Pilin"/>
    <property type="match status" value="1"/>
</dbReference>
<dbReference type="SUPFAM" id="SSF54523">
    <property type="entry name" value="Pili subunits"/>
    <property type="match status" value="1"/>
</dbReference>
<evidence type="ECO:0000256" key="4">
    <source>
        <dbReference type="RuleBase" id="RU000389"/>
    </source>
</evidence>
<dbReference type="RefSeq" id="WP_112897356.1">
    <property type="nucleotide sequence ID" value="NZ_CP030750.1"/>
</dbReference>